<sequence length="244" mass="27561">MSKTVVKGLIHRHRQGGNSVACGPKLIRATGEVSAARSRSWHKKGLCTQALEHKLRLHSLTLELCSLEHRLMEYMSEPRSLPLEHRPKGCKSILECRWVACKLERHSLTSEYRLMGCKLEPCKACRLGLCNLVLECTLLRSMLECTCEPHNSIQECKRVLVRMLESLTPKHMLGSQVLGYSLVISHKLESHTLLTLSTLVPEPQTPKHILGSQVLGYSLVMVHKPESYALPKLSILILELQPHR</sequence>
<evidence type="ECO:0000313" key="1">
    <source>
        <dbReference type="EMBL" id="KAJ8427026.1"/>
    </source>
</evidence>
<accession>A0A9Q1JMV4</accession>
<organism evidence="1 2">
    <name type="scientific">Carnegiea gigantea</name>
    <dbReference type="NCBI Taxonomy" id="171969"/>
    <lineage>
        <taxon>Eukaryota</taxon>
        <taxon>Viridiplantae</taxon>
        <taxon>Streptophyta</taxon>
        <taxon>Embryophyta</taxon>
        <taxon>Tracheophyta</taxon>
        <taxon>Spermatophyta</taxon>
        <taxon>Magnoliopsida</taxon>
        <taxon>eudicotyledons</taxon>
        <taxon>Gunneridae</taxon>
        <taxon>Pentapetalae</taxon>
        <taxon>Caryophyllales</taxon>
        <taxon>Cactineae</taxon>
        <taxon>Cactaceae</taxon>
        <taxon>Cactoideae</taxon>
        <taxon>Echinocereeae</taxon>
        <taxon>Carnegiea</taxon>
    </lineage>
</organism>
<gene>
    <name evidence="1" type="ORF">Cgig2_001049</name>
</gene>
<proteinExistence type="predicted"/>
<keyword evidence="2" id="KW-1185">Reference proteome</keyword>
<comment type="caution">
    <text evidence="1">The sequence shown here is derived from an EMBL/GenBank/DDBJ whole genome shotgun (WGS) entry which is preliminary data.</text>
</comment>
<protein>
    <submittedName>
        <fullName evidence="1">Uncharacterized protein</fullName>
    </submittedName>
</protein>
<name>A0A9Q1JMV4_9CARY</name>
<dbReference type="AlphaFoldDB" id="A0A9Q1JMV4"/>
<reference evidence="1" key="1">
    <citation type="submission" date="2022-04" db="EMBL/GenBank/DDBJ databases">
        <title>Carnegiea gigantea Genome sequencing and assembly v2.</title>
        <authorList>
            <person name="Copetti D."/>
            <person name="Sanderson M.J."/>
            <person name="Burquez A."/>
            <person name="Wojciechowski M.F."/>
        </authorList>
    </citation>
    <scope>NUCLEOTIDE SEQUENCE</scope>
    <source>
        <strain evidence="1">SGP5-SGP5p</strain>
        <tissue evidence="1">Aerial part</tissue>
    </source>
</reference>
<dbReference type="EMBL" id="JAKOGI010001199">
    <property type="protein sequence ID" value="KAJ8427026.1"/>
    <property type="molecule type" value="Genomic_DNA"/>
</dbReference>
<evidence type="ECO:0000313" key="2">
    <source>
        <dbReference type="Proteomes" id="UP001153076"/>
    </source>
</evidence>
<dbReference type="Proteomes" id="UP001153076">
    <property type="component" value="Unassembled WGS sequence"/>
</dbReference>